<evidence type="ECO:0000313" key="3">
    <source>
        <dbReference type="EMBL" id="CAG7823171.1"/>
    </source>
</evidence>
<dbReference type="InterPro" id="IPR011705">
    <property type="entry name" value="BACK"/>
</dbReference>
<protein>
    <recommendedName>
        <fullName evidence="2">BACK domain-containing protein</fullName>
    </recommendedName>
</protein>
<gene>
    <name evidence="3" type="ORF">AFUS01_LOCUS33402</name>
</gene>
<evidence type="ECO:0000256" key="1">
    <source>
        <dbReference type="SAM" id="MobiDB-lite"/>
    </source>
</evidence>
<feature type="domain" description="BACK" evidence="2">
    <location>
        <begin position="1"/>
        <end position="30"/>
    </location>
</feature>
<sequence>VLGNDNLQVNSELDVFKAVVSWGMHTLTKLGKRNQGILPNDDEADTGIKSSPVQPPGLLSDKRAGSVEAPAETPRKFANSES</sequence>
<organism evidence="3 4">
    <name type="scientific">Allacma fusca</name>
    <dbReference type="NCBI Taxonomy" id="39272"/>
    <lineage>
        <taxon>Eukaryota</taxon>
        <taxon>Metazoa</taxon>
        <taxon>Ecdysozoa</taxon>
        <taxon>Arthropoda</taxon>
        <taxon>Hexapoda</taxon>
        <taxon>Collembola</taxon>
        <taxon>Symphypleona</taxon>
        <taxon>Sminthuridae</taxon>
        <taxon>Allacma</taxon>
    </lineage>
</organism>
<dbReference type="EMBL" id="CAJVCH010528643">
    <property type="protein sequence ID" value="CAG7823171.1"/>
    <property type="molecule type" value="Genomic_DNA"/>
</dbReference>
<name>A0A8J2KX54_9HEXA</name>
<proteinExistence type="predicted"/>
<keyword evidence="4" id="KW-1185">Reference proteome</keyword>
<accession>A0A8J2KX54</accession>
<comment type="caution">
    <text evidence="3">The sequence shown here is derived from an EMBL/GenBank/DDBJ whole genome shotgun (WGS) entry which is preliminary data.</text>
</comment>
<dbReference type="AlphaFoldDB" id="A0A8J2KX54"/>
<feature type="region of interest" description="Disordered" evidence="1">
    <location>
        <begin position="31"/>
        <end position="82"/>
    </location>
</feature>
<evidence type="ECO:0000259" key="2">
    <source>
        <dbReference type="Pfam" id="PF07707"/>
    </source>
</evidence>
<evidence type="ECO:0000313" key="4">
    <source>
        <dbReference type="Proteomes" id="UP000708208"/>
    </source>
</evidence>
<feature type="non-terminal residue" evidence="3">
    <location>
        <position position="82"/>
    </location>
</feature>
<dbReference type="Proteomes" id="UP000708208">
    <property type="component" value="Unassembled WGS sequence"/>
</dbReference>
<reference evidence="3" key="1">
    <citation type="submission" date="2021-06" db="EMBL/GenBank/DDBJ databases">
        <authorList>
            <person name="Hodson N. C."/>
            <person name="Mongue J. A."/>
            <person name="Jaron S. K."/>
        </authorList>
    </citation>
    <scope>NUCLEOTIDE SEQUENCE</scope>
</reference>
<feature type="non-terminal residue" evidence="3">
    <location>
        <position position="1"/>
    </location>
</feature>
<dbReference type="Pfam" id="PF07707">
    <property type="entry name" value="BACK"/>
    <property type="match status" value="1"/>
</dbReference>